<accession>A0A7S0GCR4</accession>
<protein>
    <submittedName>
        <fullName evidence="1">Uncharacterized protein</fullName>
    </submittedName>
</protein>
<sequence length="262" mass="29925">MADKIKTDEKKQHFDDIYVEPTPVPYKIRILDALDYISDTYNREMFDAHILPHVKDKTVNFVDLCACFGNTTMATIYGMSYDEIRDNWKDETSCMTIQGKRRIDDCETTAIDISQPAMEYGKKVGLFDNTMSCDLNDQSTQEFGRTVDIMTNANVLICTAALVYLDLESIEKIVTAFASGDGEGYVLVNFLNPFALEKGDETKRILLEHLEFVSSRATRHRRLSKLEQDNYPGDEWALLELWVLKRPAGKVKNEECMPCIVS</sequence>
<dbReference type="AlphaFoldDB" id="A0A7S0GCR4"/>
<organism evidence="1">
    <name type="scientific">Proboscia inermis</name>
    <dbReference type="NCBI Taxonomy" id="420281"/>
    <lineage>
        <taxon>Eukaryota</taxon>
        <taxon>Sar</taxon>
        <taxon>Stramenopiles</taxon>
        <taxon>Ochrophyta</taxon>
        <taxon>Bacillariophyta</taxon>
        <taxon>Coscinodiscophyceae</taxon>
        <taxon>Rhizosoleniophycidae</taxon>
        <taxon>Rhizosoleniales</taxon>
        <taxon>Rhizosoleniaceae</taxon>
        <taxon>Proboscia</taxon>
    </lineage>
</organism>
<dbReference type="EMBL" id="HBEL01011087">
    <property type="protein sequence ID" value="CAD8409145.1"/>
    <property type="molecule type" value="Transcribed_RNA"/>
</dbReference>
<reference evidence="1" key="1">
    <citation type="submission" date="2021-01" db="EMBL/GenBank/DDBJ databases">
        <authorList>
            <person name="Corre E."/>
            <person name="Pelletier E."/>
            <person name="Niang G."/>
            <person name="Scheremetjew M."/>
            <person name="Finn R."/>
            <person name="Kale V."/>
            <person name="Holt S."/>
            <person name="Cochrane G."/>
            <person name="Meng A."/>
            <person name="Brown T."/>
            <person name="Cohen L."/>
        </authorList>
    </citation>
    <scope>NUCLEOTIDE SEQUENCE</scope>
    <source>
        <strain evidence="1">CCAP1064/1</strain>
    </source>
</reference>
<proteinExistence type="predicted"/>
<gene>
    <name evidence="1" type="ORF">PINE0816_LOCUS5267</name>
</gene>
<evidence type="ECO:0000313" key="1">
    <source>
        <dbReference type="EMBL" id="CAD8409145.1"/>
    </source>
</evidence>
<name>A0A7S0GCR4_9STRA</name>